<reference evidence="2" key="1">
    <citation type="submission" date="2020-08" db="EMBL/GenBank/DDBJ databases">
        <title>Genome public.</title>
        <authorList>
            <person name="Liu C."/>
            <person name="Sun Q."/>
        </authorList>
    </citation>
    <scope>NUCLEOTIDE SEQUENCE</scope>
    <source>
        <strain evidence="2">NSJ-31</strain>
    </source>
</reference>
<dbReference type="RefSeq" id="WP_249281821.1">
    <property type="nucleotide sequence ID" value="NZ_JACRST010000001.1"/>
</dbReference>
<feature type="domain" description="Abortive infection protein-like C-terminal" evidence="1">
    <location>
        <begin position="117"/>
        <end position="163"/>
    </location>
</feature>
<dbReference type="Proteomes" id="UP000653127">
    <property type="component" value="Unassembled WGS sequence"/>
</dbReference>
<evidence type="ECO:0000259" key="1">
    <source>
        <dbReference type="Pfam" id="PF14355"/>
    </source>
</evidence>
<gene>
    <name evidence="2" type="ORF">H8711_01790</name>
</gene>
<organism evidence="2 3">
    <name type="scientific">Ligaoa zhengdingensis</name>
    <dbReference type="NCBI Taxonomy" id="2763658"/>
    <lineage>
        <taxon>Bacteria</taxon>
        <taxon>Bacillati</taxon>
        <taxon>Bacillota</taxon>
        <taxon>Clostridia</taxon>
        <taxon>Eubacteriales</taxon>
        <taxon>Oscillospiraceae</taxon>
        <taxon>Ligaoa</taxon>
    </lineage>
</organism>
<dbReference type="InterPro" id="IPR026001">
    <property type="entry name" value="Abi-like_C"/>
</dbReference>
<dbReference type="AlphaFoldDB" id="A0A926DYR2"/>
<comment type="caution">
    <text evidence="2">The sequence shown here is derived from an EMBL/GenBank/DDBJ whole genome shotgun (WGS) entry which is preliminary data.</text>
</comment>
<proteinExistence type="predicted"/>
<dbReference type="EMBL" id="JACRST010000001">
    <property type="protein sequence ID" value="MBC8545670.1"/>
    <property type="molecule type" value="Genomic_DNA"/>
</dbReference>
<keyword evidence="3" id="KW-1185">Reference proteome</keyword>
<evidence type="ECO:0000313" key="2">
    <source>
        <dbReference type="EMBL" id="MBC8545670.1"/>
    </source>
</evidence>
<accession>A0A926DYR2</accession>
<sequence>MGTDYWSDEDSYDYRQVEDIIKRLQSTSEVSLPAQESTDLKLILSDIESNVQAGKPELVIDQLHTFATKYIREICQKHEIAIADEKGDHYSLDSLVAKLKGWYERENYFESEFCVVAIRNTINIFTKYNDLRNSKSAAHPNQLLQKAEAEYAIKVIANTLMFIDNIEKSKAVETIPWGKGELFVDPDSEVPF</sequence>
<protein>
    <submittedName>
        <fullName evidence="2">Abortive infection family protein</fullName>
    </submittedName>
</protein>
<name>A0A926DYR2_9FIRM</name>
<evidence type="ECO:0000313" key="3">
    <source>
        <dbReference type="Proteomes" id="UP000653127"/>
    </source>
</evidence>
<dbReference type="Pfam" id="PF14355">
    <property type="entry name" value="Abi_C"/>
    <property type="match status" value="1"/>
</dbReference>